<feature type="chain" id="PRO_5016017101" description="Extracellular membrane protein CFEM domain-containing protein" evidence="2">
    <location>
        <begin position="22"/>
        <end position="208"/>
    </location>
</feature>
<proteinExistence type="predicted"/>
<evidence type="ECO:0008006" key="5">
    <source>
        <dbReference type="Google" id="ProtNLM"/>
    </source>
</evidence>
<gene>
    <name evidence="3" type="ORF">DM02DRAFT_624313</name>
</gene>
<organism evidence="3 4">
    <name type="scientific">Periconia macrospinosa</name>
    <dbReference type="NCBI Taxonomy" id="97972"/>
    <lineage>
        <taxon>Eukaryota</taxon>
        <taxon>Fungi</taxon>
        <taxon>Dikarya</taxon>
        <taxon>Ascomycota</taxon>
        <taxon>Pezizomycotina</taxon>
        <taxon>Dothideomycetes</taxon>
        <taxon>Pleosporomycetidae</taxon>
        <taxon>Pleosporales</taxon>
        <taxon>Massarineae</taxon>
        <taxon>Periconiaceae</taxon>
        <taxon>Periconia</taxon>
    </lineage>
</organism>
<name>A0A2V1E422_9PLEO</name>
<dbReference type="EMBL" id="KZ805315">
    <property type="protein sequence ID" value="PVI05303.1"/>
    <property type="molecule type" value="Genomic_DNA"/>
</dbReference>
<evidence type="ECO:0000256" key="2">
    <source>
        <dbReference type="SAM" id="SignalP"/>
    </source>
</evidence>
<feature type="signal peptide" evidence="2">
    <location>
        <begin position="1"/>
        <end position="21"/>
    </location>
</feature>
<evidence type="ECO:0000256" key="1">
    <source>
        <dbReference type="SAM" id="MobiDB-lite"/>
    </source>
</evidence>
<evidence type="ECO:0000313" key="4">
    <source>
        <dbReference type="Proteomes" id="UP000244855"/>
    </source>
</evidence>
<keyword evidence="2" id="KW-0732">Signal</keyword>
<feature type="region of interest" description="Disordered" evidence="1">
    <location>
        <begin position="29"/>
        <end position="59"/>
    </location>
</feature>
<dbReference type="AlphaFoldDB" id="A0A2V1E422"/>
<protein>
    <recommendedName>
        <fullName evidence="5">Extracellular membrane protein CFEM domain-containing protein</fullName>
    </recommendedName>
</protein>
<accession>A0A2V1E422</accession>
<reference evidence="3 4" key="1">
    <citation type="journal article" date="2018" name="Sci. Rep.">
        <title>Comparative genomics provides insights into the lifestyle and reveals functional heterogeneity of dark septate endophytic fungi.</title>
        <authorList>
            <person name="Knapp D.G."/>
            <person name="Nemeth J.B."/>
            <person name="Barry K."/>
            <person name="Hainaut M."/>
            <person name="Henrissat B."/>
            <person name="Johnson J."/>
            <person name="Kuo A."/>
            <person name="Lim J.H.P."/>
            <person name="Lipzen A."/>
            <person name="Nolan M."/>
            <person name="Ohm R.A."/>
            <person name="Tamas L."/>
            <person name="Grigoriev I.V."/>
            <person name="Spatafora J.W."/>
            <person name="Nagy L.G."/>
            <person name="Kovacs G.M."/>
        </authorList>
    </citation>
    <scope>NUCLEOTIDE SEQUENCE [LARGE SCALE GENOMIC DNA]</scope>
    <source>
        <strain evidence="3 4">DSE2036</strain>
    </source>
</reference>
<sequence length="208" mass="23189">MMKIFTIIQAILALTITAATAQQTLKTTRSAAPTTSTSHPFKLNVSSNSLSSQSKLEPRSLKTSFKNMARALSGPPQKKPPSAEKVQNTKHSKFCTLSDQGKQLCITLDKHVRSCAPKTDKNTVRPAMCSQKSSEYLLESVIAEDPCKSIDYHDELGLEICNMWFAQSDRCRRHVVTVMKKCSENHLLYLLNGWNEFFKENSSSLAMG</sequence>
<feature type="compositionally biased region" description="Low complexity" evidence="1">
    <location>
        <begin position="29"/>
        <end position="55"/>
    </location>
</feature>
<keyword evidence="4" id="KW-1185">Reference proteome</keyword>
<evidence type="ECO:0000313" key="3">
    <source>
        <dbReference type="EMBL" id="PVI05303.1"/>
    </source>
</evidence>
<dbReference type="Proteomes" id="UP000244855">
    <property type="component" value="Unassembled WGS sequence"/>
</dbReference>